<dbReference type="InterPro" id="IPR049629">
    <property type="entry name" value="DPY30_SDC1_DD"/>
</dbReference>
<evidence type="ECO:0000313" key="6">
    <source>
        <dbReference type="Proteomes" id="UP000192578"/>
    </source>
</evidence>
<keyword evidence="6" id="KW-1185">Reference proteome</keyword>
<comment type="subcellular location">
    <subcellularLocation>
        <location evidence="1">Nucleus</location>
    </subcellularLocation>
</comment>
<feature type="region of interest" description="Disordered" evidence="4">
    <location>
        <begin position="1"/>
        <end position="98"/>
    </location>
</feature>
<dbReference type="Gene3D" id="1.20.890.10">
    <property type="entry name" value="cAMP-dependent protein kinase regulatory subunit, dimerization-anchoring domain"/>
    <property type="match status" value="1"/>
</dbReference>
<dbReference type="AlphaFoldDB" id="A0A1W0X145"/>
<feature type="region of interest" description="Disordered" evidence="4">
    <location>
        <begin position="178"/>
        <end position="217"/>
    </location>
</feature>
<dbReference type="CDD" id="cd22965">
    <property type="entry name" value="DD_DPY30_SDC1"/>
    <property type="match status" value="1"/>
</dbReference>
<protein>
    <submittedName>
        <fullName evidence="5">Uncharacterized protein</fullName>
    </submittedName>
</protein>
<evidence type="ECO:0000256" key="3">
    <source>
        <dbReference type="ARBA" id="ARBA00023242"/>
    </source>
</evidence>
<reference evidence="6" key="1">
    <citation type="submission" date="2017-01" db="EMBL/GenBank/DDBJ databases">
        <title>Comparative genomics of anhydrobiosis in the tardigrade Hypsibius dujardini.</title>
        <authorList>
            <person name="Yoshida Y."/>
            <person name="Koutsovoulos G."/>
            <person name="Laetsch D."/>
            <person name="Stevens L."/>
            <person name="Kumar S."/>
            <person name="Horikawa D."/>
            <person name="Ishino K."/>
            <person name="Komine S."/>
            <person name="Tomita M."/>
            <person name="Blaxter M."/>
            <person name="Arakawa K."/>
        </authorList>
    </citation>
    <scope>NUCLEOTIDE SEQUENCE [LARGE SCALE GENOMIC DNA]</scope>
    <source>
        <strain evidence="6">Z151</strain>
    </source>
</reference>
<dbReference type="OrthoDB" id="417678at2759"/>
<accession>A0A1W0X145</accession>
<evidence type="ECO:0000256" key="4">
    <source>
        <dbReference type="SAM" id="MobiDB-lite"/>
    </source>
</evidence>
<evidence type="ECO:0000256" key="1">
    <source>
        <dbReference type="ARBA" id="ARBA00004123"/>
    </source>
</evidence>
<sequence length="217" mass="23462">MENPASEKVEDAPSSSETDNVITPFDEPVTTAAANAEENHTAATNGNGNSESNAGEIAPAAEVDEPHQAEDETAASSEDTMDVEGAAAPVDPKEDAPTQEEVINYEETRRSVQEELINTVKAPPGRKRKTLDELKALSVRNYLDETVVPQLLVAMSELARRRPERPLEWLSKYLEREQAKETGEVDHRGDSAESPHHLNHGGASKENSGGQDAVLAD</sequence>
<comment type="similarity">
    <text evidence="2">Belongs to the dpy-30 family.</text>
</comment>
<comment type="caution">
    <text evidence="5">The sequence shown here is derived from an EMBL/GenBank/DDBJ whole genome shotgun (WGS) entry which is preliminary data.</text>
</comment>
<name>A0A1W0X145_HYPEX</name>
<feature type="compositionally biased region" description="Basic and acidic residues" evidence="4">
    <location>
        <begin position="1"/>
        <end position="11"/>
    </location>
</feature>
<organism evidence="5 6">
    <name type="scientific">Hypsibius exemplaris</name>
    <name type="common">Freshwater tardigrade</name>
    <dbReference type="NCBI Taxonomy" id="2072580"/>
    <lineage>
        <taxon>Eukaryota</taxon>
        <taxon>Metazoa</taxon>
        <taxon>Ecdysozoa</taxon>
        <taxon>Tardigrada</taxon>
        <taxon>Eutardigrada</taxon>
        <taxon>Parachela</taxon>
        <taxon>Hypsibioidea</taxon>
        <taxon>Hypsibiidae</taxon>
        <taxon>Hypsibius</taxon>
    </lineage>
</organism>
<dbReference type="Proteomes" id="UP000192578">
    <property type="component" value="Unassembled WGS sequence"/>
</dbReference>
<feature type="compositionally biased region" description="Low complexity" evidence="4">
    <location>
        <begin position="30"/>
        <end position="56"/>
    </location>
</feature>
<dbReference type="Pfam" id="PF05186">
    <property type="entry name" value="Dpy-30"/>
    <property type="match status" value="1"/>
</dbReference>
<evidence type="ECO:0000256" key="2">
    <source>
        <dbReference type="ARBA" id="ARBA00010849"/>
    </source>
</evidence>
<gene>
    <name evidence="5" type="ORF">BV898_04967</name>
</gene>
<evidence type="ECO:0000313" key="5">
    <source>
        <dbReference type="EMBL" id="OQV21209.1"/>
    </source>
</evidence>
<dbReference type="EMBL" id="MTYJ01000025">
    <property type="protein sequence ID" value="OQV21209.1"/>
    <property type="molecule type" value="Genomic_DNA"/>
</dbReference>
<feature type="compositionally biased region" description="Basic and acidic residues" evidence="4">
    <location>
        <begin position="178"/>
        <end position="196"/>
    </location>
</feature>
<proteinExistence type="inferred from homology"/>
<dbReference type="InterPro" id="IPR007858">
    <property type="entry name" value="Dpy-30_motif"/>
</dbReference>
<keyword evidence="3" id="KW-0539">Nucleus</keyword>
<dbReference type="GO" id="GO:0005634">
    <property type="term" value="C:nucleus"/>
    <property type="evidence" value="ECO:0007669"/>
    <property type="project" value="UniProtKB-SubCell"/>
</dbReference>